<feature type="transmembrane region" description="Helical" evidence="1">
    <location>
        <begin position="36"/>
        <end position="61"/>
    </location>
</feature>
<evidence type="ECO:0008006" key="4">
    <source>
        <dbReference type="Google" id="ProtNLM"/>
    </source>
</evidence>
<sequence length="65" mass="6959">MGCLGAVAGSILCFIAPGYLCIYISKSKRFFAAENWLYAAFVILGCITLVGGTAISVYQILEFAE</sequence>
<accession>C5LFK7</accession>
<feature type="transmembrane region" description="Helical" evidence="1">
    <location>
        <begin position="6"/>
        <end position="24"/>
    </location>
</feature>
<gene>
    <name evidence="2" type="ORF">Pmar_PMAR008033</name>
</gene>
<evidence type="ECO:0000313" key="3">
    <source>
        <dbReference type="Proteomes" id="UP000007800"/>
    </source>
</evidence>
<keyword evidence="1" id="KW-0472">Membrane</keyword>
<keyword evidence="1" id="KW-0812">Transmembrane</keyword>
<proteinExistence type="predicted"/>
<dbReference type="RefSeq" id="XP_002772665.1">
    <property type="nucleotide sequence ID" value="XM_002772619.1"/>
</dbReference>
<evidence type="ECO:0000256" key="1">
    <source>
        <dbReference type="SAM" id="Phobius"/>
    </source>
</evidence>
<reference evidence="2 3" key="1">
    <citation type="submission" date="2008-07" db="EMBL/GenBank/DDBJ databases">
        <authorList>
            <person name="El-Sayed N."/>
            <person name="Caler E."/>
            <person name="Inman J."/>
            <person name="Amedeo P."/>
            <person name="Hass B."/>
            <person name="Wortman J."/>
        </authorList>
    </citation>
    <scope>NUCLEOTIDE SEQUENCE [LARGE SCALE GENOMIC DNA]</scope>
    <source>
        <strain evidence="3">ATCC 50983 / TXsc</strain>
    </source>
</reference>
<name>C5LFK7_PERM5</name>
<organism evidence="3">
    <name type="scientific">Perkinsus marinus (strain ATCC 50983 / TXsc)</name>
    <dbReference type="NCBI Taxonomy" id="423536"/>
    <lineage>
        <taxon>Eukaryota</taxon>
        <taxon>Sar</taxon>
        <taxon>Alveolata</taxon>
        <taxon>Perkinsozoa</taxon>
        <taxon>Perkinsea</taxon>
        <taxon>Perkinsida</taxon>
        <taxon>Perkinsidae</taxon>
        <taxon>Perkinsus</taxon>
    </lineage>
</organism>
<dbReference type="InParanoid" id="C5LFK7"/>
<dbReference type="EMBL" id="GG681541">
    <property type="protein sequence ID" value="EER04481.1"/>
    <property type="molecule type" value="Genomic_DNA"/>
</dbReference>
<dbReference type="AlphaFoldDB" id="C5LFK7"/>
<dbReference type="OrthoDB" id="438545at2759"/>
<dbReference type="Proteomes" id="UP000007800">
    <property type="component" value="Unassembled WGS sequence"/>
</dbReference>
<dbReference type="GeneID" id="9037353"/>
<keyword evidence="1" id="KW-1133">Transmembrane helix</keyword>
<evidence type="ECO:0000313" key="2">
    <source>
        <dbReference type="EMBL" id="EER04481.1"/>
    </source>
</evidence>
<protein>
    <recommendedName>
        <fullName evidence="4">Amino acid transporter transmembrane domain-containing protein</fullName>
    </recommendedName>
</protein>
<keyword evidence="3" id="KW-1185">Reference proteome</keyword>